<dbReference type="Proteomes" id="UP000235803">
    <property type="component" value="Unassembled WGS sequence"/>
</dbReference>
<sequence>MLFEQATMSLVKEMPVLAVSRQLEITDRRLCREPA</sequence>
<reference evidence="1 2" key="1">
    <citation type="submission" date="2018-01" db="EMBL/GenBank/DDBJ databases">
        <title>Halomonas endophytica sp. nov., isolated from storage liquid in the stems of Populus euphratica.</title>
        <authorList>
            <person name="Chen C."/>
        </authorList>
    </citation>
    <scope>NUCLEOTIDE SEQUENCE [LARGE SCALE GENOMIC DNA]</scope>
    <source>
        <strain evidence="1 2">MC28</strain>
    </source>
</reference>
<proteinExistence type="predicted"/>
<accession>A0A2N7TX56</accession>
<gene>
    <name evidence="1" type="ORF">C1H69_20015</name>
</gene>
<keyword evidence="2" id="KW-1185">Reference proteome</keyword>
<evidence type="ECO:0000313" key="1">
    <source>
        <dbReference type="EMBL" id="PMR72735.1"/>
    </source>
</evidence>
<name>A0A2N7TX56_9GAMM</name>
<organism evidence="1 2">
    <name type="scientific">Billgrantia endophytica</name>
    <dbReference type="NCBI Taxonomy" id="2033802"/>
    <lineage>
        <taxon>Bacteria</taxon>
        <taxon>Pseudomonadati</taxon>
        <taxon>Pseudomonadota</taxon>
        <taxon>Gammaproteobacteria</taxon>
        <taxon>Oceanospirillales</taxon>
        <taxon>Halomonadaceae</taxon>
        <taxon>Billgrantia</taxon>
    </lineage>
</organism>
<comment type="caution">
    <text evidence="1">The sequence shown here is derived from an EMBL/GenBank/DDBJ whole genome shotgun (WGS) entry which is preliminary data.</text>
</comment>
<dbReference type="AlphaFoldDB" id="A0A2N7TX56"/>
<protein>
    <submittedName>
        <fullName evidence="1">Uncharacterized protein</fullName>
    </submittedName>
</protein>
<dbReference type="EMBL" id="PNRF01000042">
    <property type="protein sequence ID" value="PMR72735.1"/>
    <property type="molecule type" value="Genomic_DNA"/>
</dbReference>
<evidence type="ECO:0000313" key="2">
    <source>
        <dbReference type="Proteomes" id="UP000235803"/>
    </source>
</evidence>